<dbReference type="SUPFAM" id="SSF52096">
    <property type="entry name" value="ClpP/crotonase"/>
    <property type="match status" value="1"/>
</dbReference>
<organism evidence="12">
    <name type="scientific">marine metagenome</name>
    <dbReference type="NCBI Taxonomy" id="408172"/>
    <lineage>
        <taxon>unclassified sequences</taxon>
        <taxon>metagenomes</taxon>
        <taxon>ecological metagenomes</taxon>
    </lineage>
</organism>
<feature type="domain" description="CoA carboxyltransferase C-terminal" evidence="11">
    <location>
        <begin position="36"/>
        <end position="163"/>
    </location>
</feature>
<feature type="non-terminal residue" evidence="12">
    <location>
        <position position="163"/>
    </location>
</feature>
<dbReference type="Pfam" id="PF03255">
    <property type="entry name" value="ACCA"/>
    <property type="match status" value="1"/>
</dbReference>
<dbReference type="AlphaFoldDB" id="A0A383C527"/>
<dbReference type="GO" id="GO:0006633">
    <property type="term" value="P:fatty acid biosynthetic process"/>
    <property type="evidence" value="ECO:0007669"/>
    <property type="project" value="UniProtKB-KW"/>
</dbReference>
<keyword evidence="6" id="KW-0276">Fatty acid metabolism</keyword>
<evidence type="ECO:0000256" key="2">
    <source>
        <dbReference type="ARBA" id="ARBA00011883"/>
    </source>
</evidence>
<dbReference type="GO" id="GO:0003989">
    <property type="term" value="F:acetyl-CoA carboxylase activity"/>
    <property type="evidence" value="ECO:0007669"/>
    <property type="project" value="InterPro"/>
</dbReference>
<accession>A0A383C527</accession>
<dbReference type="InterPro" id="IPR011763">
    <property type="entry name" value="COA_CT_C"/>
</dbReference>
<keyword evidence="3" id="KW-0444">Lipid biosynthesis</keyword>
<dbReference type="EMBL" id="UINC01205509">
    <property type="protein sequence ID" value="SVE26715.1"/>
    <property type="molecule type" value="Genomic_DNA"/>
</dbReference>
<dbReference type="Gene3D" id="3.90.226.10">
    <property type="entry name" value="2-enoyl-CoA Hydratase, Chain A, domain 1"/>
    <property type="match status" value="1"/>
</dbReference>
<dbReference type="EC" id="2.1.3.15" evidence="2"/>
<dbReference type="GO" id="GO:0009317">
    <property type="term" value="C:acetyl-CoA carboxylase complex"/>
    <property type="evidence" value="ECO:0007669"/>
    <property type="project" value="InterPro"/>
</dbReference>
<sequence>MSKYILDFEKPIKILEDKIKLMEESNLNSGINSDQTINNLKAQLLREKKNIYSNLSRWEKVQLARHPDRLHSSDYIKNITDNWIELHGDRKFSDDHSIIAGIGLINNNKYAIIGHEKGKNTKDKVYRNFGMAKPEGYRKALRIMQLAEKFNIPIITLIDTPGA</sequence>
<dbReference type="UniPathway" id="UPA00655">
    <property type="reaction ID" value="UER00711"/>
</dbReference>
<evidence type="ECO:0000256" key="3">
    <source>
        <dbReference type="ARBA" id="ARBA00022516"/>
    </source>
</evidence>
<keyword evidence="5" id="KW-0547">Nucleotide-binding</keyword>
<keyword evidence="4" id="KW-0808">Transferase</keyword>
<evidence type="ECO:0000256" key="9">
    <source>
        <dbReference type="ARBA" id="ARBA00023160"/>
    </source>
</evidence>
<comment type="catalytic activity">
    <reaction evidence="10">
        <text>N(6)-carboxybiotinyl-L-lysyl-[protein] + acetyl-CoA = N(6)-biotinyl-L-lysyl-[protein] + malonyl-CoA</text>
        <dbReference type="Rhea" id="RHEA:54728"/>
        <dbReference type="Rhea" id="RHEA-COMP:10505"/>
        <dbReference type="Rhea" id="RHEA-COMP:10506"/>
        <dbReference type="ChEBI" id="CHEBI:57288"/>
        <dbReference type="ChEBI" id="CHEBI:57384"/>
        <dbReference type="ChEBI" id="CHEBI:83144"/>
        <dbReference type="ChEBI" id="CHEBI:83145"/>
        <dbReference type="EC" id="2.1.3.15"/>
    </reaction>
</comment>
<name>A0A383C527_9ZZZZ</name>
<evidence type="ECO:0000256" key="6">
    <source>
        <dbReference type="ARBA" id="ARBA00022832"/>
    </source>
</evidence>
<dbReference type="PANTHER" id="PTHR42853">
    <property type="entry name" value="ACETYL-COENZYME A CARBOXYLASE CARBOXYL TRANSFERASE SUBUNIT ALPHA"/>
    <property type="match status" value="1"/>
</dbReference>
<reference evidence="12" key="1">
    <citation type="submission" date="2018-05" db="EMBL/GenBank/DDBJ databases">
        <authorList>
            <person name="Lanie J.A."/>
            <person name="Ng W.-L."/>
            <person name="Kazmierczak K.M."/>
            <person name="Andrzejewski T.M."/>
            <person name="Davidsen T.M."/>
            <person name="Wayne K.J."/>
            <person name="Tettelin H."/>
            <person name="Glass J.I."/>
            <person name="Rusch D."/>
            <person name="Podicherti R."/>
            <person name="Tsui H.-C.T."/>
            <person name="Winkler M.E."/>
        </authorList>
    </citation>
    <scope>NUCLEOTIDE SEQUENCE</scope>
</reference>
<proteinExistence type="predicted"/>
<dbReference type="PRINTS" id="PR01069">
    <property type="entry name" value="ACCCTRFRASEA"/>
</dbReference>
<evidence type="ECO:0000256" key="7">
    <source>
        <dbReference type="ARBA" id="ARBA00022840"/>
    </source>
</evidence>
<evidence type="ECO:0000256" key="10">
    <source>
        <dbReference type="ARBA" id="ARBA00049152"/>
    </source>
</evidence>
<evidence type="ECO:0000259" key="11">
    <source>
        <dbReference type="PROSITE" id="PS50989"/>
    </source>
</evidence>
<comment type="pathway">
    <text evidence="1">Lipid metabolism; malonyl-CoA biosynthesis; malonyl-CoA from acetyl-CoA: step 1/1.</text>
</comment>
<dbReference type="PANTHER" id="PTHR42853:SF3">
    <property type="entry name" value="ACETYL-COENZYME A CARBOXYLASE CARBOXYL TRANSFERASE SUBUNIT ALPHA, CHLOROPLASTIC"/>
    <property type="match status" value="1"/>
</dbReference>
<keyword evidence="7" id="KW-0067">ATP-binding</keyword>
<evidence type="ECO:0000256" key="8">
    <source>
        <dbReference type="ARBA" id="ARBA00023098"/>
    </source>
</evidence>
<dbReference type="PROSITE" id="PS50989">
    <property type="entry name" value="COA_CT_CTER"/>
    <property type="match status" value="1"/>
</dbReference>
<evidence type="ECO:0000313" key="12">
    <source>
        <dbReference type="EMBL" id="SVE26715.1"/>
    </source>
</evidence>
<dbReference type="GO" id="GO:0016743">
    <property type="term" value="F:carboxyl- or carbamoyltransferase activity"/>
    <property type="evidence" value="ECO:0007669"/>
    <property type="project" value="InterPro"/>
</dbReference>
<keyword evidence="9" id="KW-0275">Fatty acid biosynthesis</keyword>
<dbReference type="GO" id="GO:2001295">
    <property type="term" value="P:malonyl-CoA biosynthetic process"/>
    <property type="evidence" value="ECO:0007669"/>
    <property type="project" value="UniProtKB-UniPathway"/>
</dbReference>
<dbReference type="GO" id="GO:0005524">
    <property type="term" value="F:ATP binding"/>
    <property type="evidence" value="ECO:0007669"/>
    <property type="project" value="UniProtKB-KW"/>
</dbReference>
<evidence type="ECO:0000256" key="4">
    <source>
        <dbReference type="ARBA" id="ARBA00022679"/>
    </source>
</evidence>
<dbReference type="InterPro" id="IPR029045">
    <property type="entry name" value="ClpP/crotonase-like_dom_sf"/>
</dbReference>
<evidence type="ECO:0000256" key="1">
    <source>
        <dbReference type="ARBA" id="ARBA00004956"/>
    </source>
</evidence>
<gene>
    <name evidence="12" type="ORF">METZ01_LOCUS479569</name>
</gene>
<protein>
    <recommendedName>
        <fullName evidence="2">acetyl-CoA carboxytransferase</fullName>
        <ecNumber evidence="2">2.1.3.15</ecNumber>
    </recommendedName>
</protein>
<keyword evidence="8" id="KW-0443">Lipid metabolism</keyword>
<dbReference type="InterPro" id="IPR001095">
    <property type="entry name" value="Acetyl_CoA_COase_a_su"/>
</dbReference>
<evidence type="ECO:0000256" key="5">
    <source>
        <dbReference type="ARBA" id="ARBA00022741"/>
    </source>
</evidence>